<dbReference type="Proteomes" id="UP001295469">
    <property type="component" value="Chromosome C02"/>
</dbReference>
<accession>A0A816JSA0</accession>
<feature type="non-terminal residue" evidence="1">
    <location>
        <position position="127"/>
    </location>
</feature>
<reference evidence="1" key="1">
    <citation type="submission" date="2021-01" db="EMBL/GenBank/DDBJ databases">
        <authorList>
            <consortium name="Genoscope - CEA"/>
            <person name="William W."/>
        </authorList>
    </citation>
    <scope>NUCLEOTIDE SEQUENCE</scope>
</reference>
<organism evidence="1">
    <name type="scientific">Brassica napus</name>
    <name type="common">Rape</name>
    <dbReference type="NCBI Taxonomy" id="3708"/>
    <lineage>
        <taxon>Eukaryota</taxon>
        <taxon>Viridiplantae</taxon>
        <taxon>Streptophyta</taxon>
        <taxon>Embryophyta</taxon>
        <taxon>Tracheophyta</taxon>
        <taxon>Spermatophyta</taxon>
        <taxon>Magnoliopsida</taxon>
        <taxon>eudicotyledons</taxon>
        <taxon>Gunneridae</taxon>
        <taxon>Pentapetalae</taxon>
        <taxon>rosids</taxon>
        <taxon>malvids</taxon>
        <taxon>Brassicales</taxon>
        <taxon>Brassicaceae</taxon>
        <taxon>Brassiceae</taxon>
        <taxon>Brassica</taxon>
    </lineage>
</organism>
<name>A0A816JSA0_BRANA</name>
<proteinExistence type="predicted"/>
<evidence type="ECO:0000313" key="1">
    <source>
        <dbReference type="EMBL" id="CAF1900932.1"/>
    </source>
</evidence>
<protein>
    <submittedName>
        <fullName evidence="1">(rape) hypothetical protein</fullName>
    </submittedName>
</protein>
<dbReference type="EMBL" id="HG994366">
    <property type="protein sequence ID" value="CAF1900932.1"/>
    <property type="molecule type" value="Genomic_DNA"/>
</dbReference>
<sequence length="127" mass="14855">ILYNKGGFALSLLNHFQSSNLQSSFSSDSPRYLEEPITLIIIEISFSFSVLRATRRIVKHFQNKLWDELDDFEAWFHIFTLYQNTHVLDKGRLKACNARDADECKSVEKLKSSKNRNSLRSYFSQSR</sequence>
<gene>
    <name evidence="1" type="ORF">DARMORV10_C02P21570.1</name>
</gene>
<dbReference type="AlphaFoldDB" id="A0A816JSA0"/>